<keyword evidence="3 5" id="KW-1133">Transmembrane helix</keyword>
<keyword evidence="4 5" id="KW-0472">Membrane</keyword>
<evidence type="ECO:0000259" key="6">
    <source>
        <dbReference type="Pfam" id="PF02656"/>
    </source>
</evidence>
<proteinExistence type="predicted"/>
<dbReference type="Pfam" id="PF02656">
    <property type="entry name" value="DUF202"/>
    <property type="match status" value="1"/>
</dbReference>
<dbReference type="EMBL" id="JBBBZM010000014">
    <property type="protein sequence ID" value="KAL0639150.1"/>
    <property type="molecule type" value="Genomic_DNA"/>
</dbReference>
<dbReference type="Proteomes" id="UP001447188">
    <property type="component" value="Unassembled WGS sequence"/>
</dbReference>
<dbReference type="InterPro" id="IPR052053">
    <property type="entry name" value="IM_YidH-like"/>
</dbReference>
<comment type="subcellular location">
    <subcellularLocation>
        <location evidence="1">Endomembrane system</location>
        <topology evidence="1">Multi-pass membrane protein</topology>
    </subcellularLocation>
</comment>
<accession>A0ABR3GTB3</accession>
<feature type="domain" description="DUF202" evidence="6">
    <location>
        <begin position="40"/>
        <end position="110"/>
    </location>
</feature>
<dbReference type="InterPro" id="IPR003807">
    <property type="entry name" value="DUF202"/>
</dbReference>
<evidence type="ECO:0000313" key="8">
    <source>
        <dbReference type="Proteomes" id="UP001447188"/>
    </source>
</evidence>
<keyword evidence="2 5" id="KW-0812">Transmembrane</keyword>
<feature type="transmembrane region" description="Helical" evidence="5">
    <location>
        <begin position="55"/>
        <end position="72"/>
    </location>
</feature>
<dbReference type="PANTHER" id="PTHR34187:SF3">
    <property type="entry name" value="DUF DOMAIN PROTEIN (AFU_ORTHOLOGUE AFUA_6G11150)"/>
    <property type="match status" value="1"/>
</dbReference>
<feature type="transmembrane region" description="Helical" evidence="5">
    <location>
        <begin position="84"/>
        <end position="107"/>
    </location>
</feature>
<organism evidence="7 8">
    <name type="scientific">Discina gigas</name>
    <dbReference type="NCBI Taxonomy" id="1032678"/>
    <lineage>
        <taxon>Eukaryota</taxon>
        <taxon>Fungi</taxon>
        <taxon>Dikarya</taxon>
        <taxon>Ascomycota</taxon>
        <taxon>Pezizomycotina</taxon>
        <taxon>Pezizomycetes</taxon>
        <taxon>Pezizales</taxon>
        <taxon>Discinaceae</taxon>
        <taxon>Discina</taxon>
    </lineage>
</organism>
<evidence type="ECO:0000256" key="1">
    <source>
        <dbReference type="ARBA" id="ARBA00004127"/>
    </source>
</evidence>
<feature type="transmembrane region" description="Helical" evidence="5">
    <location>
        <begin position="127"/>
        <end position="147"/>
    </location>
</feature>
<protein>
    <recommendedName>
        <fullName evidence="6">DUF202 domain-containing protein</fullName>
    </recommendedName>
</protein>
<evidence type="ECO:0000256" key="5">
    <source>
        <dbReference type="SAM" id="Phobius"/>
    </source>
</evidence>
<comment type="caution">
    <text evidence="7">The sequence shown here is derived from an EMBL/GenBank/DDBJ whole genome shotgun (WGS) entry which is preliminary data.</text>
</comment>
<reference evidence="7 8" key="1">
    <citation type="submission" date="2024-02" db="EMBL/GenBank/DDBJ databases">
        <title>Discinaceae phylogenomics.</title>
        <authorList>
            <person name="Dirks A.C."/>
            <person name="James T.Y."/>
        </authorList>
    </citation>
    <scope>NUCLEOTIDE SEQUENCE [LARGE SCALE GENOMIC DNA]</scope>
    <source>
        <strain evidence="7 8">ACD0624</strain>
    </source>
</reference>
<dbReference type="PANTHER" id="PTHR34187">
    <property type="entry name" value="FGR18P"/>
    <property type="match status" value="1"/>
</dbReference>
<evidence type="ECO:0000313" key="7">
    <source>
        <dbReference type="EMBL" id="KAL0639150.1"/>
    </source>
</evidence>
<keyword evidence="8" id="KW-1185">Reference proteome</keyword>
<evidence type="ECO:0000256" key="2">
    <source>
        <dbReference type="ARBA" id="ARBA00022692"/>
    </source>
</evidence>
<sequence>MPKYVPKPVLVDELDSNGPLILSSPFISSLLFQNDASDARDHCANERNFLSWLRLSVYLCVVSVAIVISFHFKREPSRLERQMSLPLGLIFWLLSLACLFAGLANYLKTIQLYSKKRALVQSGLKTQTTLGIITVVIIATCLIFLTTNAHTGSGDKKS</sequence>
<evidence type="ECO:0000256" key="3">
    <source>
        <dbReference type="ARBA" id="ARBA00022989"/>
    </source>
</evidence>
<name>A0ABR3GTB3_9PEZI</name>
<gene>
    <name evidence="7" type="ORF">Q9L58_001836</name>
</gene>
<evidence type="ECO:0000256" key="4">
    <source>
        <dbReference type="ARBA" id="ARBA00023136"/>
    </source>
</evidence>